<accession>A0A6M3IGS8</accession>
<dbReference type="EMBL" id="MT141228">
    <property type="protein sequence ID" value="QJA56589.1"/>
    <property type="molecule type" value="Genomic_DNA"/>
</dbReference>
<sequence length="128" mass="13270">MAITKHTQGKFSVNTTQLTNAVDATVTINVNNADVTPIGTSWETVLVLHKGWEMNVSANYDAADTAQAAIITAFTTGASTFTSLTLYEDGTGNYVGSGIVTSASVTKSVGSPDKFTASFKGTGTLSHT</sequence>
<reference evidence="1" key="1">
    <citation type="submission" date="2020-03" db="EMBL/GenBank/DDBJ databases">
        <title>The deep terrestrial virosphere.</title>
        <authorList>
            <person name="Holmfeldt K."/>
            <person name="Nilsson E."/>
            <person name="Simone D."/>
            <person name="Lopez-Fernandez M."/>
            <person name="Wu X."/>
            <person name="de Brujin I."/>
            <person name="Lundin D."/>
            <person name="Andersson A."/>
            <person name="Bertilsson S."/>
            <person name="Dopson M."/>
        </authorList>
    </citation>
    <scope>NUCLEOTIDE SEQUENCE</scope>
    <source>
        <strain evidence="1">MM415B01822</strain>
    </source>
</reference>
<gene>
    <name evidence="1" type="ORF">MM415B01822_0003</name>
</gene>
<name>A0A6M3IGS8_9ZZZZ</name>
<dbReference type="AlphaFoldDB" id="A0A6M3IGS8"/>
<dbReference type="Gene3D" id="4.10.410.40">
    <property type="match status" value="1"/>
</dbReference>
<evidence type="ECO:0000313" key="1">
    <source>
        <dbReference type="EMBL" id="QJA56589.1"/>
    </source>
</evidence>
<organism evidence="1">
    <name type="scientific">viral metagenome</name>
    <dbReference type="NCBI Taxonomy" id="1070528"/>
    <lineage>
        <taxon>unclassified sequences</taxon>
        <taxon>metagenomes</taxon>
        <taxon>organismal metagenomes</taxon>
    </lineage>
</organism>
<proteinExistence type="predicted"/>
<protein>
    <recommendedName>
        <fullName evidence="2">Tail protein</fullName>
    </recommendedName>
</protein>
<evidence type="ECO:0008006" key="2">
    <source>
        <dbReference type="Google" id="ProtNLM"/>
    </source>
</evidence>